<dbReference type="Gene3D" id="3.30.450.40">
    <property type="match status" value="1"/>
</dbReference>
<gene>
    <name evidence="2" type="ORF">CUN49_18075</name>
</gene>
<proteinExistence type="predicted"/>
<feature type="non-terminal residue" evidence="2">
    <location>
        <position position="1"/>
    </location>
</feature>
<evidence type="ECO:0000313" key="3">
    <source>
        <dbReference type="Proteomes" id="UP000229681"/>
    </source>
</evidence>
<dbReference type="InterPro" id="IPR003018">
    <property type="entry name" value="GAF"/>
</dbReference>
<accession>A0A2M8P7W7</accession>
<dbReference type="AlphaFoldDB" id="A0A2M8P7W7"/>
<sequence>DDLERLLAPSALLVQRLLPDGALEHIASRATGALFPIEERLMPLGTMAQALQSQQTHCLPQSAEDSILLERYGFAQALVIPIVNDGQTFGVVSIFHAQPTPISGRAQQLAEALV</sequence>
<evidence type="ECO:0000259" key="1">
    <source>
        <dbReference type="Pfam" id="PF01590"/>
    </source>
</evidence>
<comment type="caution">
    <text evidence="2">The sequence shown here is derived from an EMBL/GenBank/DDBJ whole genome shotgun (WGS) entry which is preliminary data.</text>
</comment>
<dbReference type="SUPFAM" id="SSF55781">
    <property type="entry name" value="GAF domain-like"/>
    <property type="match status" value="1"/>
</dbReference>
<feature type="non-terminal residue" evidence="2">
    <location>
        <position position="114"/>
    </location>
</feature>
<organism evidence="2 3">
    <name type="scientific">Candidatus Thermofonsia Clade 1 bacterium</name>
    <dbReference type="NCBI Taxonomy" id="2364210"/>
    <lineage>
        <taxon>Bacteria</taxon>
        <taxon>Bacillati</taxon>
        <taxon>Chloroflexota</taxon>
        <taxon>Candidatus Thermofontia</taxon>
        <taxon>Candidatus Thermofonsia Clade 1</taxon>
    </lineage>
</organism>
<evidence type="ECO:0000313" key="2">
    <source>
        <dbReference type="EMBL" id="PJF33651.1"/>
    </source>
</evidence>
<feature type="domain" description="GAF" evidence="1">
    <location>
        <begin position="36"/>
        <end position="113"/>
    </location>
</feature>
<dbReference type="InterPro" id="IPR029016">
    <property type="entry name" value="GAF-like_dom_sf"/>
</dbReference>
<dbReference type="Pfam" id="PF01590">
    <property type="entry name" value="GAF"/>
    <property type="match status" value="1"/>
</dbReference>
<protein>
    <recommendedName>
        <fullName evidence="1">GAF domain-containing protein</fullName>
    </recommendedName>
</protein>
<dbReference type="Proteomes" id="UP000229681">
    <property type="component" value="Unassembled WGS sequence"/>
</dbReference>
<reference evidence="2 3" key="1">
    <citation type="submission" date="2017-11" db="EMBL/GenBank/DDBJ databases">
        <title>Evolution of Phototrophy in the Chloroflexi Phylum Driven by Horizontal Gene Transfer.</title>
        <authorList>
            <person name="Ward L.M."/>
            <person name="Hemp J."/>
            <person name="Shih P.M."/>
            <person name="Mcglynn S.E."/>
            <person name="Fischer W."/>
        </authorList>
    </citation>
    <scope>NUCLEOTIDE SEQUENCE [LARGE SCALE GENOMIC DNA]</scope>
    <source>
        <strain evidence="2">JP3_13</strain>
    </source>
</reference>
<name>A0A2M8P7W7_9CHLR</name>
<dbReference type="EMBL" id="PGTM01000827">
    <property type="protein sequence ID" value="PJF33651.1"/>
    <property type="molecule type" value="Genomic_DNA"/>
</dbReference>